<accession>A0ACB8T1P8</accession>
<proteinExistence type="predicted"/>
<sequence>MFYTATILCLAWKTSQSFAFPLDGLDVPALSSDSSTAGSAYRYDEVPEPVAVGAPPLFFPEAILFSSSSASSPVSNPLPTPESVDTTTGPEIITVTETVTDPSSTVTVTVPPSSSVSPTPTNPSTPISTWASPPNFSDLACFNVTHFASGKKNLEIVTGIPSPASAGPAPTPDALTTPQNTWDNNTSVLQLFYPAGSINPSNSPQGGSEFYGAPLDLGTVRNVTLDYSVFFPADFDWVKGGKLPGLYGGHMTCSGGDAALDCFSTRLMWRADGAGELYLYAPKDKQTNELCSLPPESVCDSTYGLSIARGSFNFKLGGWTHVSQTVFLNTPGVQDGGFYLEVDNELVINRADVYYRGVPAPPDTSPTPSTDPEASAPTSTPPPSDGPLVPLVGGILGSAGDLAVAPLAAYSQPQPSPPPAMQAPPLLAEGVATVTTVTATCSAPQETVTQTVVVQQYPLAALGLDVPMNVESEQDSDPIGFSGIFFSTFFGGHEKDFATPKDQWVWFRDFSLSINDQDF</sequence>
<keyword evidence="2" id="KW-1185">Reference proteome</keyword>
<gene>
    <name evidence="1" type="ORF">BV25DRAFT_1991733</name>
</gene>
<name>A0ACB8T1P8_9AGAM</name>
<organism evidence="1 2">
    <name type="scientific">Artomyces pyxidatus</name>
    <dbReference type="NCBI Taxonomy" id="48021"/>
    <lineage>
        <taxon>Eukaryota</taxon>
        <taxon>Fungi</taxon>
        <taxon>Dikarya</taxon>
        <taxon>Basidiomycota</taxon>
        <taxon>Agaricomycotina</taxon>
        <taxon>Agaricomycetes</taxon>
        <taxon>Russulales</taxon>
        <taxon>Auriscalpiaceae</taxon>
        <taxon>Artomyces</taxon>
    </lineage>
</organism>
<reference evidence="1" key="1">
    <citation type="submission" date="2021-03" db="EMBL/GenBank/DDBJ databases">
        <authorList>
            <consortium name="DOE Joint Genome Institute"/>
            <person name="Ahrendt S."/>
            <person name="Looney B.P."/>
            <person name="Miyauchi S."/>
            <person name="Morin E."/>
            <person name="Drula E."/>
            <person name="Courty P.E."/>
            <person name="Chicoki N."/>
            <person name="Fauchery L."/>
            <person name="Kohler A."/>
            <person name="Kuo A."/>
            <person name="Labutti K."/>
            <person name="Pangilinan J."/>
            <person name="Lipzen A."/>
            <person name="Riley R."/>
            <person name="Andreopoulos W."/>
            <person name="He G."/>
            <person name="Johnson J."/>
            <person name="Barry K.W."/>
            <person name="Grigoriev I.V."/>
            <person name="Nagy L."/>
            <person name="Hibbett D."/>
            <person name="Henrissat B."/>
            <person name="Matheny P.B."/>
            <person name="Labbe J."/>
            <person name="Martin F."/>
        </authorList>
    </citation>
    <scope>NUCLEOTIDE SEQUENCE</scope>
    <source>
        <strain evidence="1">HHB10654</strain>
    </source>
</reference>
<dbReference type="Proteomes" id="UP000814140">
    <property type="component" value="Unassembled WGS sequence"/>
</dbReference>
<reference evidence="1" key="2">
    <citation type="journal article" date="2022" name="New Phytol.">
        <title>Evolutionary transition to the ectomycorrhizal habit in the genomes of a hyperdiverse lineage of mushroom-forming fungi.</title>
        <authorList>
            <person name="Looney B."/>
            <person name="Miyauchi S."/>
            <person name="Morin E."/>
            <person name="Drula E."/>
            <person name="Courty P.E."/>
            <person name="Kohler A."/>
            <person name="Kuo A."/>
            <person name="LaButti K."/>
            <person name="Pangilinan J."/>
            <person name="Lipzen A."/>
            <person name="Riley R."/>
            <person name="Andreopoulos W."/>
            <person name="He G."/>
            <person name="Johnson J."/>
            <person name="Nolan M."/>
            <person name="Tritt A."/>
            <person name="Barry K.W."/>
            <person name="Grigoriev I.V."/>
            <person name="Nagy L.G."/>
            <person name="Hibbett D."/>
            <person name="Henrissat B."/>
            <person name="Matheny P.B."/>
            <person name="Labbe J."/>
            <person name="Martin F.M."/>
        </authorList>
    </citation>
    <scope>NUCLEOTIDE SEQUENCE</scope>
    <source>
        <strain evidence="1">HHB10654</strain>
    </source>
</reference>
<comment type="caution">
    <text evidence="1">The sequence shown here is derived from an EMBL/GenBank/DDBJ whole genome shotgun (WGS) entry which is preliminary data.</text>
</comment>
<dbReference type="EMBL" id="MU277209">
    <property type="protein sequence ID" value="KAI0062066.1"/>
    <property type="molecule type" value="Genomic_DNA"/>
</dbReference>
<evidence type="ECO:0000313" key="1">
    <source>
        <dbReference type="EMBL" id="KAI0062066.1"/>
    </source>
</evidence>
<evidence type="ECO:0000313" key="2">
    <source>
        <dbReference type="Proteomes" id="UP000814140"/>
    </source>
</evidence>
<protein>
    <submittedName>
        <fullName evidence="1">Uncharacterized protein</fullName>
    </submittedName>
</protein>